<dbReference type="Proteomes" id="UP000563426">
    <property type="component" value="Unassembled WGS sequence"/>
</dbReference>
<reference evidence="2 3" key="1">
    <citation type="submission" date="2020-05" db="EMBL/GenBank/DDBJ databases">
        <authorList>
            <person name="Whitworth D."/>
        </authorList>
    </citation>
    <scope>NUCLEOTIDE SEQUENCE [LARGE SCALE GENOMIC DNA]</scope>
    <source>
        <strain evidence="2 3">AB043B</strain>
    </source>
</reference>
<comment type="caution">
    <text evidence="2">The sequence shown here is derived from an EMBL/GenBank/DDBJ whole genome shotgun (WGS) entry which is preliminary data.</text>
</comment>
<feature type="signal peptide" evidence="1">
    <location>
        <begin position="1"/>
        <end position="30"/>
    </location>
</feature>
<evidence type="ECO:0000256" key="1">
    <source>
        <dbReference type="SAM" id="SignalP"/>
    </source>
</evidence>
<feature type="chain" id="PRO_5030512422" description="Lipoprotein" evidence="1">
    <location>
        <begin position="31"/>
        <end position="205"/>
    </location>
</feature>
<sequence length="205" mass="21293">MTFKKTHLVAMIAASAIAVFGCGGNSSAEAQSDQADIGSQTSAVGQTCSLASNQPSSCVYGEYCLPFNGKCATAPSAPCDNFTNHGRNWNPSTSTGPVIYEATAIAFLTDTIFCGSPFTTRAVFRLKAYAPTADLPTTSTGFANRFYLVTPGGSAVNATAIQNITTTNSNKNITFDVNLCLPSSVTSYTAGFFFTDGSEICATAS</sequence>
<evidence type="ECO:0000313" key="3">
    <source>
        <dbReference type="Proteomes" id="UP000563426"/>
    </source>
</evidence>
<keyword evidence="1" id="KW-0732">Signal</keyword>
<evidence type="ECO:0008006" key="4">
    <source>
        <dbReference type="Google" id="ProtNLM"/>
    </source>
</evidence>
<name>A0A7Y4KEL7_9BACT</name>
<dbReference type="AlphaFoldDB" id="A0A7Y4KEL7"/>
<dbReference type="PROSITE" id="PS51257">
    <property type="entry name" value="PROKAR_LIPOPROTEIN"/>
    <property type="match status" value="1"/>
</dbReference>
<protein>
    <recommendedName>
        <fullName evidence="4">Lipoprotein</fullName>
    </recommendedName>
</protein>
<dbReference type="RefSeq" id="WP_171433069.1">
    <property type="nucleotide sequence ID" value="NZ_JABFJV010000012.1"/>
</dbReference>
<keyword evidence="3" id="KW-1185">Reference proteome</keyword>
<proteinExistence type="predicted"/>
<dbReference type="EMBL" id="JABFJV010000012">
    <property type="protein sequence ID" value="NOK32357.1"/>
    <property type="molecule type" value="Genomic_DNA"/>
</dbReference>
<accession>A0A7Y4KEL7</accession>
<organism evidence="2 3">
    <name type="scientific">Corallococcus exercitus</name>
    <dbReference type="NCBI Taxonomy" id="2316736"/>
    <lineage>
        <taxon>Bacteria</taxon>
        <taxon>Pseudomonadati</taxon>
        <taxon>Myxococcota</taxon>
        <taxon>Myxococcia</taxon>
        <taxon>Myxococcales</taxon>
        <taxon>Cystobacterineae</taxon>
        <taxon>Myxococcaceae</taxon>
        <taxon>Corallococcus</taxon>
    </lineage>
</organism>
<gene>
    <name evidence="2" type="ORF">HMI49_03965</name>
</gene>
<evidence type="ECO:0000313" key="2">
    <source>
        <dbReference type="EMBL" id="NOK32357.1"/>
    </source>
</evidence>